<dbReference type="Proteomes" id="UP000828251">
    <property type="component" value="Unassembled WGS sequence"/>
</dbReference>
<evidence type="ECO:0000313" key="2">
    <source>
        <dbReference type="Proteomes" id="UP000828251"/>
    </source>
</evidence>
<comment type="caution">
    <text evidence="1">The sequence shown here is derived from an EMBL/GenBank/DDBJ whole genome shotgun (WGS) entry which is preliminary data.</text>
</comment>
<sequence>MRTFLESAADGIAIGSNLSGLWWTRQKWYCKFYVIQAPDIGWVKLNYDRVVHPISNGASVEVLYGMTMVTSSQDSAGIWG</sequence>
<dbReference type="AlphaFoldDB" id="A0A9D4AFC5"/>
<organism evidence="1 2">
    <name type="scientific">Gossypium stocksii</name>
    <dbReference type="NCBI Taxonomy" id="47602"/>
    <lineage>
        <taxon>Eukaryota</taxon>
        <taxon>Viridiplantae</taxon>
        <taxon>Streptophyta</taxon>
        <taxon>Embryophyta</taxon>
        <taxon>Tracheophyta</taxon>
        <taxon>Spermatophyta</taxon>
        <taxon>Magnoliopsida</taxon>
        <taxon>eudicotyledons</taxon>
        <taxon>Gunneridae</taxon>
        <taxon>Pentapetalae</taxon>
        <taxon>rosids</taxon>
        <taxon>malvids</taxon>
        <taxon>Malvales</taxon>
        <taxon>Malvaceae</taxon>
        <taxon>Malvoideae</taxon>
        <taxon>Gossypium</taxon>
    </lineage>
</organism>
<accession>A0A9D4AFC5</accession>
<dbReference type="EMBL" id="JAIQCV010000003">
    <property type="protein sequence ID" value="KAH1113806.1"/>
    <property type="molecule type" value="Genomic_DNA"/>
</dbReference>
<proteinExistence type="predicted"/>
<keyword evidence="2" id="KW-1185">Reference proteome</keyword>
<evidence type="ECO:0000313" key="1">
    <source>
        <dbReference type="EMBL" id="KAH1113806.1"/>
    </source>
</evidence>
<protein>
    <submittedName>
        <fullName evidence="1">Uncharacterized protein</fullName>
    </submittedName>
</protein>
<name>A0A9D4AFC5_9ROSI</name>
<gene>
    <name evidence="1" type="ORF">J1N35_007184</name>
</gene>
<reference evidence="1 2" key="1">
    <citation type="journal article" date="2021" name="Plant Biotechnol. J.">
        <title>Multi-omics assisted identification of the key and species-specific regulatory components of drought-tolerant mechanisms in Gossypium stocksii.</title>
        <authorList>
            <person name="Yu D."/>
            <person name="Ke L."/>
            <person name="Zhang D."/>
            <person name="Wu Y."/>
            <person name="Sun Y."/>
            <person name="Mei J."/>
            <person name="Sun J."/>
            <person name="Sun Y."/>
        </authorList>
    </citation>
    <scope>NUCLEOTIDE SEQUENCE [LARGE SCALE GENOMIC DNA]</scope>
    <source>
        <strain evidence="2">cv. E1</strain>
        <tissue evidence="1">Leaf</tissue>
    </source>
</reference>